<feature type="region of interest" description="Disordered" evidence="1">
    <location>
        <begin position="321"/>
        <end position="511"/>
    </location>
</feature>
<feature type="compositionally biased region" description="Polar residues" evidence="1">
    <location>
        <begin position="379"/>
        <end position="436"/>
    </location>
</feature>
<proteinExistence type="predicted"/>
<dbReference type="Proteomes" id="UP000663866">
    <property type="component" value="Unassembled WGS sequence"/>
</dbReference>
<dbReference type="EMBL" id="CAJOBG010006651">
    <property type="protein sequence ID" value="CAF4193381.1"/>
    <property type="molecule type" value="Genomic_DNA"/>
</dbReference>
<feature type="compositionally biased region" description="Polar residues" evidence="1">
    <location>
        <begin position="132"/>
        <end position="142"/>
    </location>
</feature>
<reference evidence="3" key="1">
    <citation type="submission" date="2021-02" db="EMBL/GenBank/DDBJ databases">
        <authorList>
            <person name="Nowell W R."/>
        </authorList>
    </citation>
    <scope>NUCLEOTIDE SEQUENCE</scope>
</reference>
<feature type="compositionally biased region" description="Polar residues" evidence="1">
    <location>
        <begin position="444"/>
        <end position="470"/>
    </location>
</feature>
<feature type="chain" id="PRO_5032982076" evidence="2">
    <location>
        <begin position="26"/>
        <end position="511"/>
    </location>
</feature>
<evidence type="ECO:0000256" key="1">
    <source>
        <dbReference type="SAM" id="MobiDB-lite"/>
    </source>
</evidence>
<dbReference type="AlphaFoldDB" id="A0A820AVL8"/>
<feature type="non-terminal residue" evidence="3">
    <location>
        <position position="511"/>
    </location>
</feature>
<keyword evidence="2" id="KW-0732">Signal</keyword>
<feature type="region of interest" description="Disordered" evidence="1">
    <location>
        <begin position="123"/>
        <end position="193"/>
    </location>
</feature>
<feature type="compositionally biased region" description="Polar residues" evidence="1">
    <location>
        <begin position="488"/>
        <end position="502"/>
    </location>
</feature>
<evidence type="ECO:0000256" key="2">
    <source>
        <dbReference type="SAM" id="SignalP"/>
    </source>
</evidence>
<feature type="compositionally biased region" description="Polar residues" evidence="1">
    <location>
        <begin position="154"/>
        <end position="192"/>
    </location>
</feature>
<sequence>MKLCDTLIRSCLCIFFSFLIYNIHGHEHHNQIDPVTAKYSQSAINVDPLSKHIETSTIQNDNFQQLNDDEISQDTIDARLLTKHNLRQSVHRDSDDDNSENEQEYINKLNSALEKDYLSEAQDQYEPPHTIDTINKTPSQNLLKEDVQVPLRTINETRSSTPIQTSNQRQEQTSDELSSTEASPASDTLIHTKTSDAELNLKQTSDKIISRVQVPSNEQKPADIFQEKVTKENLLSDPSETIPLAPLHQPTETVQLVKPATNHIPPSSNQQQSTNTITNSQLQDNELLDANTSTTTPLKSEQSQQLKSDTIKKVETLDIKPVPDAIPNDRSLDPDFKQKTSDTIKSVDPSTNKAYQQQQEPIDTKHNVGSPDLKPSRTEPAQNDPPSSSTIKQQQATDKMQTIVSPDSAPTRTEPVQNDPPSSSTIKQQQQATDKIQTIVLPDSTPTRTEPVQSDPPSSSTIKQQATDKIQTIVLPDSAPTRTEPVPNDSSLDSTAKQQPTEKIQKVTLPD</sequence>
<organism evidence="3 4">
    <name type="scientific">Rotaria magnacalcarata</name>
    <dbReference type="NCBI Taxonomy" id="392030"/>
    <lineage>
        <taxon>Eukaryota</taxon>
        <taxon>Metazoa</taxon>
        <taxon>Spiralia</taxon>
        <taxon>Gnathifera</taxon>
        <taxon>Rotifera</taxon>
        <taxon>Eurotatoria</taxon>
        <taxon>Bdelloidea</taxon>
        <taxon>Philodinida</taxon>
        <taxon>Philodinidae</taxon>
        <taxon>Rotaria</taxon>
    </lineage>
</organism>
<feature type="compositionally biased region" description="Basic and acidic residues" evidence="1">
    <location>
        <begin position="330"/>
        <end position="342"/>
    </location>
</feature>
<gene>
    <name evidence="3" type="ORF">OVN521_LOCUS25970</name>
</gene>
<comment type="caution">
    <text evidence="3">The sequence shown here is derived from an EMBL/GenBank/DDBJ whole genome shotgun (WGS) entry which is preliminary data.</text>
</comment>
<evidence type="ECO:0000313" key="3">
    <source>
        <dbReference type="EMBL" id="CAF4193381.1"/>
    </source>
</evidence>
<name>A0A820AVL8_9BILA</name>
<evidence type="ECO:0000313" key="4">
    <source>
        <dbReference type="Proteomes" id="UP000663866"/>
    </source>
</evidence>
<keyword evidence="4" id="KW-1185">Reference proteome</keyword>
<accession>A0A820AVL8</accession>
<feature type="signal peptide" evidence="2">
    <location>
        <begin position="1"/>
        <end position="25"/>
    </location>
</feature>
<protein>
    <submittedName>
        <fullName evidence="3">Uncharacterized protein</fullName>
    </submittedName>
</protein>
<feature type="compositionally biased region" description="Polar residues" evidence="1">
    <location>
        <begin position="343"/>
        <end position="361"/>
    </location>
</feature>